<dbReference type="Proteomes" id="UP000199111">
    <property type="component" value="Unassembled WGS sequence"/>
</dbReference>
<protein>
    <submittedName>
        <fullName evidence="1">Uncharacterized protein</fullName>
    </submittedName>
</protein>
<evidence type="ECO:0000313" key="2">
    <source>
        <dbReference type="Proteomes" id="UP000199111"/>
    </source>
</evidence>
<dbReference type="RefSeq" id="WP_093886574.1">
    <property type="nucleotide sequence ID" value="NZ_FOQY01000005.1"/>
</dbReference>
<sequence length="229" mass="25753">MVSVNQGAWVPGSDNYHYGYNSLPNLPITGAPADANFRRWSVLHDGTLYRLYAFRGSSRDTLYQFAWDGTSYAYGYHSIPVLTLTGVPADADSGSVSLLHSGGAYHAYLHRLGDPGTLYQFVWVPGTATYQWSYGEHAPALRVTGFPPDTDWSRWSMLHDGTAYRIYAFHYGCDDRISQGSWNGDAAEYQYGHNSIPQLNLKDFPDTSDTGRVAMLHDGTDYRFYFQTR</sequence>
<reference evidence="2" key="1">
    <citation type="submission" date="2016-10" db="EMBL/GenBank/DDBJ databases">
        <authorList>
            <person name="Varghese N."/>
            <person name="Submissions S."/>
        </authorList>
    </citation>
    <scope>NUCLEOTIDE SEQUENCE [LARGE SCALE GENOMIC DNA]</scope>
    <source>
        <strain evidence="2">CGMCC 4.2126</strain>
    </source>
</reference>
<organism evidence="1 2">
    <name type="scientific">Streptosporangium canum</name>
    <dbReference type="NCBI Taxonomy" id="324952"/>
    <lineage>
        <taxon>Bacteria</taxon>
        <taxon>Bacillati</taxon>
        <taxon>Actinomycetota</taxon>
        <taxon>Actinomycetes</taxon>
        <taxon>Streptosporangiales</taxon>
        <taxon>Streptosporangiaceae</taxon>
        <taxon>Streptosporangium</taxon>
    </lineage>
</organism>
<gene>
    <name evidence="1" type="ORF">SAMN05216275_10592</name>
</gene>
<dbReference type="GeneID" id="96297624"/>
<proteinExistence type="predicted"/>
<dbReference type="EMBL" id="FOQY01000005">
    <property type="protein sequence ID" value="SFI82392.1"/>
    <property type="molecule type" value="Genomic_DNA"/>
</dbReference>
<keyword evidence="2" id="KW-1185">Reference proteome</keyword>
<accession>A0A1I3LC63</accession>
<evidence type="ECO:0000313" key="1">
    <source>
        <dbReference type="EMBL" id="SFI82392.1"/>
    </source>
</evidence>
<dbReference type="AlphaFoldDB" id="A0A1I3LC63"/>
<name>A0A1I3LC63_9ACTN</name>